<evidence type="ECO:0000313" key="2">
    <source>
        <dbReference type="EMBL" id="DAE33088.1"/>
    </source>
</evidence>
<reference evidence="2" key="1">
    <citation type="journal article" date="2021" name="Proc. Natl. Acad. Sci. U.S.A.">
        <title>A Catalog of Tens of Thousands of Viruses from Human Metagenomes Reveals Hidden Associations with Chronic Diseases.</title>
        <authorList>
            <person name="Tisza M.J."/>
            <person name="Buck C.B."/>
        </authorList>
    </citation>
    <scope>NUCLEOTIDE SEQUENCE</scope>
    <source>
        <strain evidence="2">Ctrcb4</strain>
    </source>
</reference>
<dbReference type="EMBL" id="BK059132">
    <property type="protein sequence ID" value="DAE33088.1"/>
    <property type="molecule type" value="Genomic_DNA"/>
</dbReference>
<feature type="region of interest" description="Disordered" evidence="1">
    <location>
        <begin position="350"/>
        <end position="371"/>
    </location>
</feature>
<evidence type="ECO:0000256" key="1">
    <source>
        <dbReference type="SAM" id="MobiDB-lite"/>
    </source>
</evidence>
<protein>
    <submittedName>
        <fullName evidence="2">Uncharacterized protein</fullName>
    </submittedName>
</protein>
<organism evidence="2">
    <name type="scientific">virus sp. ctrcb4</name>
    <dbReference type="NCBI Taxonomy" id="2825824"/>
    <lineage>
        <taxon>Viruses</taxon>
    </lineage>
</organism>
<accession>A0A8S5RP14</accession>
<sequence>MWNFQKEVVLNSLDNVEVVEGTDKGLGKPAIDKKVRFHDGGEYFAKYIVDHKIYETDPITGTNFKLVLHAPSAILGQHVQILIELGLDNDYRGDYGSALWYFRKPILVDVVLPEHNEAAAKVIYDAITAAIPEEYKFVNTSYSGGNVTIDGSDSYQKVRKVVISRYDCDERCAGSSEEPVEIVNVSAGALKKGNDYVTYTPNNVEFGTYEYLLHNLRLPTYANLRFTSPSAPEMPVPGVKYTQFSFAYCVPRGIHFGGLSVAGQTNHSTTLHTFFVASSLVTEFKKKFKEIGFVDDDFETIGRNDGQHEITILPDAYASSQDLANAAAIKANSDADADLKSKVKENRSAIKKAHAAEGADPSEAQGLEDIE</sequence>
<proteinExistence type="predicted"/>
<name>A0A8S5RP14_9VIRU</name>